<feature type="compositionally biased region" description="Low complexity" evidence="2">
    <location>
        <begin position="47"/>
        <end position="58"/>
    </location>
</feature>
<evidence type="ECO:0000313" key="5">
    <source>
        <dbReference type="Proteomes" id="UP000463983"/>
    </source>
</evidence>
<evidence type="ECO:0000256" key="3">
    <source>
        <dbReference type="SAM" id="SignalP"/>
    </source>
</evidence>
<dbReference type="KEGG" id="caqa:MICH65_0464"/>
<accession>A0A857N5C1</accession>
<evidence type="ECO:0000256" key="1">
    <source>
        <dbReference type="SAM" id="Coils"/>
    </source>
</evidence>
<sequence>MNTLFVSLLLSFLVFTSPSVIFAASDNAQQQGNTNTIQVQNQGEDQQLEVANQQQQQEPNDATTGGRKSDVSIANRGATASEHLSIVAQQVDNLLSFPDRRGGIGDQVRVIAQEQEQIQERVRESLEQLENRPRFMVKLFGPNYKAINRLQATIEQNEQLVEELLILQENALYPAEKEDLSSAITALEQQNTLLFQQIQLSSGDNGFLGWVFRFFSQSAPTYSSI</sequence>
<keyword evidence="5" id="KW-1185">Reference proteome</keyword>
<feature type="coiled-coil region" evidence="1">
    <location>
        <begin position="112"/>
        <end position="170"/>
    </location>
</feature>
<evidence type="ECO:0000256" key="2">
    <source>
        <dbReference type="SAM" id="MobiDB-lite"/>
    </source>
</evidence>
<dbReference type="EMBL" id="CP047901">
    <property type="protein sequence ID" value="QHO63445.1"/>
    <property type="molecule type" value="Genomic_DNA"/>
</dbReference>
<reference evidence="5" key="1">
    <citation type="journal article" date="2020" name="Microorganisms">
        <title>Complete Genome of a Member of a New Bacterial Lineage in the Microgenomates Group Reveals an Unusual Nucleotide Composition Disparity Between Two Strands of DNA and Limited Metabolic Potential.</title>
        <authorList>
            <person name="Kadnikov V.V."/>
            <person name="Mardanov A.V."/>
            <person name="Beletsky A.V."/>
            <person name="Karnachuk O.V."/>
            <person name="Ravin N.V."/>
        </authorList>
    </citation>
    <scope>NUCLEOTIDE SEQUENCE [LARGE SCALE GENOMIC DNA]</scope>
</reference>
<dbReference type="RefSeq" id="WP_161931826.1">
    <property type="nucleotide sequence ID" value="NZ_CP047901.1"/>
</dbReference>
<name>A0A857N5C1_9BACT</name>
<proteinExistence type="predicted"/>
<organism evidence="4 5">
    <name type="scientific">Candidatus Chazhemtobacterium aquaticus</name>
    <dbReference type="NCBI Taxonomy" id="2715735"/>
    <lineage>
        <taxon>Bacteria</taxon>
        <taxon>Candidatus Chazhemtobacteraceae</taxon>
        <taxon>Candidatus Chazhemtobacterium</taxon>
    </lineage>
</organism>
<feature type="chain" id="PRO_5032637605" evidence="3">
    <location>
        <begin position="24"/>
        <end position="225"/>
    </location>
</feature>
<feature type="region of interest" description="Disordered" evidence="2">
    <location>
        <begin position="47"/>
        <end position="70"/>
    </location>
</feature>
<gene>
    <name evidence="4" type="ORF">MICH65_0464</name>
</gene>
<dbReference type="AlphaFoldDB" id="A0A857N5C1"/>
<dbReference type="Proteomes" id="UP000463983">
    <property type="component" value="Chromosome"/>
</dbReference>
<protein>
    <submittedName>
        <fullName evidence="4">Uncharacterized protein</fullName>
    </submittedName>
</protein>
<keyword evidence="1" id="KW-0175">Coiled coil</keyword>
<feature type="signal peptide" evidence="3">
    <location>
        <begin position="1"/>
        <end position="23"/>
    </location>
</feature>
<evidence type="ECO:0000313" key="4">
    <source>
        <dbReference type="EMBL" id="QHO63445.1"/>
    </source>
</evidence>
<keyword evidence="3" id="KW-0732">Signal</keyword>